<accession>A0A1Y2CB93</accession>
<name>A0A1Y2CB93_9FUNG</name>
<protein>
    <submittedName>
        <fullName evidence="1">Uncharacterized protein</fullName>
    </submittedName>
</protein>
<proteinExistence type="predicted"/>
<dbReference type="Proteomes" id="UP000193642">
    <property type="component" value="Unassembled WGS sequence"/>
</dbReference>
<sequence length="58" mass="7121">MDTGDTIPQEFTRLGLSLSPPFCHRLRLQKRTLPRLRRLHERMSNMRLEYYKLDLSFW</sequence>
<organism evidence="1 2">
    <name type="scientific">Rhizoclosmatium globosum</name>
    <dbReference type="NCBI Taxonomy" id="329046"/>
    <lineage>
        <taxon>Eukaryota</taxon>
        <taxon>Fungi</taxon>
        <taxon>Fungi incertae sedis</taxon>
        <taxon>Chytridiomycota</taxon>
        <taxon>Chytridiomycota incertae sedis</taxon>
        <taxon>Chytridiomycetes</taxon>
        <taxon>Chytridiales</taxon>
        <taxon>Chytriomycetaceae</taxon>
        <taxon>Rhizoclosmatium</taxon>
    </lineage>
</organism>
<dbReference type="AlphaFoldDB" id="A0A1Y2CB93"/>
<gene>
    <name evidence="1" type="ORF">BCR33DRAFT_717243</name>
</gene>
<reference evidence="1 2" key="1">
    <citation type="submission" date="2016-07" db="EMBL/GenBank/DDBJ databases">
        <title>Pervasive Adenine N6-methylation of Active Genes in Fungi.</title>
        <authorList>
            <consortium name="DOE Joint Genome Institute"/>
            <person name="Mondo S.J."/>
            <person name="Dannebaum R.O."/>
            <person name="Kuo R.C."/>
            <person name="Labutti K."/>
            <person name="Haridas S."/>
            <person name="Kuo A."/>
            <person name="Salamov A."/>
            <person name="Ahrendt S.R."/>
            <person name="Lipzen A."/>
            <person name="Sullivan W."/>
            <person name="Andreopoulos W.B."/>
            <person name="Clum A."/>
            <person name="Lindquist E."/>
            <person name="Daum C."/>
            <person name="Ramamoorthy G.K."/>
            <person name="Gryganskyi A."/>
            <person name="Culley D."/>
            <person name="Magnuson J.K."/>
            <person name="James T.Y."/>
            <person name="O'Malley M.A."/>
            <person name="Stajich J.E."/>
            <person name="Spatafora J.W."/>
            <person name="Visel A."/>
            <person name="Grigoriev I.V."/>
        </authorList>
    </citation>
    <scope>NUCLEOTIDE SEQUENCE [LARGE SCALE GENOMIC DNA]</scope>
    <source>
        <strain evidence="1 2">JEL800</strain>
    </source>
</reference>
<keyword evidence="2" id="KW-1185">Reference proteome</keyword>
<dbReference type="EMBL" id="MCGO01000023">
    <property type="protein sequence ID" value="ORY44167.1"/>
    <property type="molecule type" value="Genomic_DNA"/>
</dbReference>
<comment type="caution">
    <text evidence="1">The sequence shown here is derived from an EMBL/GenBank/DDBJ whole genome shotgun (WGS) entry which is preliminary data.</text>
</comment>
<evidence type="ECO:0000313" key="2">
    <source>
        <dbReference type="Proteomes" id="UP000193642"/>
    </source>
</evidence>
<evidence type="ECO:0000313" key="1">
    <source>
        <dbReference type="EMBL" id="ORY44167.1"/>
    </source>
</evidence>